<proteinExistence type="inferred from homology"/>
<reference evidence="13" key="1">
    <citation type="submission" date="2019-04" db="EMBL/GenBank/DDBJ databases">
        <authorList>
            <consortium name="Science for Life Laboratories"/>
        </authorList>
    </citation>
    <scope>NUCLEOTIDE SEQUENCE</scope>
    <source>
        <strain evidence="13">MBLW1</strain>
    </source>
</reference>
<feature type="region of interest" description="Disordered" evidence="9">
    <location>
        <begin position="427"/>
        <end position="457"/>
    </location>
</feature>
<keyword evidence="3" id="KW-0285">Flavoprotein</keyword>
<dbReference type="AlphaFoldDB" id="A0A6C2YKC6"/>
<evidence type="ECO:0000256" key="6">
    <source>
        <dbReference type="ARBA" id="ARBA00023002"/>
    </source>
</evidence>
<dbReference type="GO" id="GO:0050136">
    <property type="term" value="F:NADH dehydrogenase (quinone) (non-electrogenic) activity"/>
    <property type="evidence" value="ECO:0007669"/>
    <property type="project" value="UniProtKB-EC"/>
</dbReference>
<dbReference type="Proteomes" id="UP000464378">
    <property type="component" value="Chromosome"/>
</dbReference>
<dbReference type="Pfam" id="PF07992">
    <property type="entry name" value="Pyr_redox_2"/>
    <property type="match status" value="1"/>
</dbReference>
<evidence type="ECO:0000256" key="8">
    <source>
        <dbReference type="ARBA" id="ARBA00047599"/>
    </source>
</evidence>
<feature type="domain" description="External alternative NADH-ubiquinone oxidoreductase-like C-terminal" evidence="12">
    <location>
        <begin position="357"/>
        <end position="413"/>
    </location>
</feature>
<keyword evidence="10" id="KW-0472">Membrane</keyword>
<comment type="catalytic activity">
    <reaction evidence="8">
        <text>a quinone + NADH + H(+) = a quinol + NAD(+)</text>
        <dbReference type="Rhea" id="RHEA:46160"/>
        <dbReference type="ChEBI" id="CHEBI:15378"/>
        <dbReference type="ChEBI" id="CHEBI:24646"/>
        <dbReference type="ChEBI" id="CHEBI:57540"/>
        <dbReference type="ChEBI" id="CHEBI:57945"/>
        <dbReference type="ChEBI" id="CHEBI:132124"/>
        <dbReference type="EC" id="1.6.5.9"/>
    </reaction>
</comment>
<gene>
    <name evidence="13" type="ORF">GMBLW1_19320</name>
</gene>
<dbReference type="InterPro" id="IPR054585">
    <property type="entry name" value="NDH2-like_C"/>
</dbReference>
<keyword evidence="6" id="KW-0560">Oxidoreductase</keyword>
<dbReference type="InterPro" id="IPR036188">
    <property type="entry name" value="FAD/NAD-bd_sf"/>
</dbReference>
<dbReference type="PRINTS" id="PR00368">
    <property type="entry name" value="FADPNR"/>
</dbReference>
<feature type="compositionally biased region" description="Polar residues" evidence="9">
    <location>
        <begin position="428"/>
        <end position="440"/>
    </location>
</feature>
<dbReference type="InterPro" id="IPR045024">
    <property type="entry name" value="NDH-2"/>
</dbReference>
<dbReference type="EMBL" id="LR586016">
    <property type="protein sequence ID" value="VIP02028.1"/>
    <property type="molecule type" value="Genomic_DNA"/>
</dbReference>
<sequence length="457" mass="49898">MADAIHRVVIIGGGFGGLNAAQALRRERVDVTLIDRRNFHLFQPLLYQVATGALSPANIASPLRSVLKNQPNTRVMLGDVTGFDISGKEVVLADGTRVGYDSLIVAAGAGHSYFAHPEWEAHAPGLKTIEDATAIRRRVLQAFEDAELHDDPQVRAKLLNFVIVGAGPTGVEMAGAISELAHHTLRKDFRSIDPATARIVLLEHAPRVLMPFHPNLSERARRELQHMGVEVVTGAMVTDIQAEAVTYQRDGQTVVIPTRTVVWAAGVKASPLGKMLADATGANLDRAGRIEVEPDLTLPGHRDLYVIGDMALGRYPDGKTQLPGVAPVAMQQGKYAAKAIVRRLRNSPVEPFRYWDKGSMATIGRAAAVADLYFVRFGGYLAWLAWLFIHLMYIVAFQNRLLVLFQWFGNYLTRNRAARLITEVASDDNPQAGTTPNREMTTQVAPPTRAAVTATPS</sequence>
<dbReference type="Gene3D" id="3.50.50.100">
    <property type="match status" value="1"/>
</dbReference>
<evidence type="ECO:0000259" key="11">
    <source>
        <dbReference type="Pfam" id="PF07992"/>
    </source>
</evidence>
<dbReference type="EMBL" id="LR593887">
    <property type="protein sequence ID" value="VTS00171.1"/>
    <property type="molecule type" value="Genomic_DNA"/>
</dbReference>
<evidence type="ECO:0000256" key="10">
    <source>
        <dbReference type="SAM" id="Phobius"/>
    </source>
</evidence>
<evidence type="ECO:0000256" key="1">
    <source>
        <dbReference type="ARBA" id="ARBA00005272"/>
    </source>
</evidence>
<protein>
    <recommendedName>
        <fullName evidence="2">NADH:ubiquinone reductase (non-electrogenic)</fullName>
        <ecNumber evidence="2">1.6.5.9</ecNumber>
    </recommendedName>
</protein>
<evidence type="ECO:0000313" key="14">
    <source>
        <dbReference type="Proteomes" id="UP000464378"/>
    </source>
</evidence>
<dbReference type="InterPro" id="IPR023753">
    <property type="entry name" value="FAD/NAD-binding_dom"/>
</dbReference>
<dbReference type="Pfam" id="PF22366">
    <property type="entry name" value="NDH2_C"/>
    <property type="match status" value="1"/>
</dbReference>
<evidence type="ECO:0000313" key="13">
    <source>
        <dbReference type="EMBL" id="VIP02028.1"/>
    </source>
</evidence>
<evidence type="ECO:0000256" key="5">
    <source>
        <dbReference type="ARBA" id="ARBA00022946"/>
    </source>
</evidence>
<keyword evidence="10" id="KW-1133">Transmembrane helix</keyword>
<evidence type="ECO:0000256" key="3">
    <source>
        <dbReference type="ARBA" id="ARBA00022630"/>
    </source>
</evidence>
<dbReference type="SUPFAM" id="SSF51905">
    <property type="entry name" value="FAD/NAD(P)-binding domain"/>
    <property type="match status" value="1"/>
</dbReference>
<dbReference type="RefSeq" id="WP_162657245.1">
    <property type="nucleotide sequence ID" value="NZ_LR593887.1"/>
</dbReference>
<evidence type="ECO:0000256" key="4">
    <source>
        <dbReference type="ARBA" id="ARBA00022827"/>
    </source>
</evidence>
<evidence type="ECO:0000256" key="9">
    <source>
        <dbReference type="SAM" id="MobiDB-lite"/>
    </source>
</evidence>
<dbReference type="EC" id="1.6.5.9" evidence="2"/>
<keyword evidence="4" id="KW-0274">FAD</keyword>
<keyword evidence="14" id="KW-1185">Reference proteome</keyword>
<evidence type="ECO:0000256" key="2">
    <source>
        <dbReference type="ARBA" id="ARBA00012637"/>
    </source>
</evidence>
<comment type="similarity">
    <text evidence="1">Belongs to the NADH dehydrogenase family.</text>
</comment>
<dbReference type="KEGG" id="tim:GMBLW1_19320"/>
<dbReference type="PANTHER" id="PTHR43706">
    <property type="entry name" value="NADH DEHYDROGENASE"/>
    <property type="match status" value="1"/>
</dbReference>
<dbReference type="InParanoid" id="A0A6C2YKC6"/>
<accession>A0A6C2YKC6</accession>
<keyword evidence="7" id="KW-0520">NAD</keyword>
<keyword evidence="5" id="KW-0809">Transit peptide</keyword>
<dbReference type="FunCoup" id="A0A6C2YKC6">
    <property type="interactions" value="295"/>
</dbReference>
<dbReference type="PANTHER" id="PTHR43706:SF47">
    <property type="entry name" value="EXTERNAL NADH-UBIQUINONE OXIDOREDUCTASE 1, MITOCHONDRIAL-RELATED"/>
    <property type="match status" value="1"/>
</dbReference>
<name>A0A6C2YKC6_9BACT</name>
<evidence type="ECO:0000256" key="7">
    <source>
        <dbReference type="ARBA" id="ARBA00023027"/>
    </source>
</evidence>
<dbReference type="PRINTS" id="PR00411">
    <property type="entry name" value="PNDRDTASEI"/>
</dbReference>
<evidence type="ECO:0000259" key="12">
    <source>
        <dbReference type="Pfam" id="PF22366"/>
    </source>
</evidence>
<organism evidence="13">
    <name type="scientific">Tuwongella immobilis</name>
    <dbReference type="NCBI Taxonomy" id="692036"/>
    <lineage>
        <taxon>Bacteria</taxon>
        <taxon>Pseudomonadati</taxon>
        <taxon>Planctomycetota</taxon>
        <taxon>Planctomycetia</taxon>
        <taxon>Gemmatales</taxon>
        <taxon>Gemmataceae</taxon>
        <taxon>Tuwongella</taxon>
    </lineage>
</organism>
<feature type="transmembrane region" description="Helical" evidence="10">
    <location>
        <begin position="377"/>
        <end position="397"/>
    </location>
</feature>
<keyword evidence="10" id="KW-0812">Transmembrane</keyword>
<feature type="compositionally biased region" description="Low complexity" evidence="9">
    <location>
        <begin position="441"/>
        <end position="457"/>
    </location>
</feature>
<feature type="domain" description="FAD/NAD(P)-binding" evidence="11">
    <location>
        <begin position="7"/>
        <end position="333"/>
    </location>
</feature>